<proteinExistence type="predicted"/>
<dbReference type="PANTHER" id="PTHR42085">
    <property type="entry name" value="F-BOX DOMAIN-CONTAINING PROTEIN"/>
    <property type="match status" value="1"/>
</dbReference>
<dbReference type="AlphaFoldDB" id="A0AAJ0DHV6"/>
<dbReference type="EMBL" id="JAWDJX010000012">
    <property type="protein sequence ID" value="KAK3054398.1"/>
    <property type="molecule type" value="Genomic_DNA"/>
</dbReference>
<protein>
    <submittedName>
        <fullName evidence="2">Uncharacterized protein</fullName>
    </submittedName>
</protein>
<dbReference type="PANTHER" id="PTHR42085:SF1">
    <property type="entry name" value="F-BOX DOMAIN-CONTAINING PROTEIN"/>
    <property type="match status" value="1"/>
</dbReference>
<organism evidence="2 3">
    <name type="scientific">Extremus antarcticus</name>
    <dbReference type="NCBI Taxonomy" id="702011"/>
    <lineage>
        <taxon>Eukaryota</taxon>
        <taxon>Fungi</taxon>
        <taxon>Dikarya</taxon>
        <taxon>Ascomycota</taxon>
        <taxon>Pezizomycotina</taxon>
        <taxon>Dothideomycetes</taxon>
        <taxon>Dothideomycetidae</taxon>
        <taxon>Mycosphaerellales</taxon>
        <taxon>Extremaceae</taxon>
        <taxon>Extremus</taxon>
    </lineage>
</organism>
<comment type="caution">
    <text evidence="2">The sequence shown here is derived from an EMBL/GenBank/DDBJ whole genome shotgun (WGS) entry which is preliminary data.</text>
</comment>
<evidence type="ECO:0000313" key="3">
    <source>
        <dbReference type="Proteomes" id="UP001271007"/>
    </source>
</evidence>
<feature type="compositionally biased region" description="Basic residues" evidence="1">
    <location>
        <begin position="242"/>
        <end position="253"/>
    </location>
</feature>
<feature type="region of interest" description="Disordered" evidence="1">
    <location>
        <begin position="232"/>
        <end position="266"/>
    </location>
</feature>
<dbReference type="InterPro" id="IPR038883">
    <property type="entry name" value="AN11006-like"/>
</dbReference>
<reference evidence="2" key="1">
    <citation type="submission" date="2023-04" db="EMBL/GenBank/DDBJ databases">
        <title>Black Yeasts Isolated from many extreme environments.</title>
        <authorList>
            <person name="Coleine C."/>
            <person name="Stajich J.E."/>
            <person name="Selbmann L."/>
        </authorList>
    </citation>
    <scope>NUCLEOTIDE SEQUENCE</scope>
    <source>
        <strain evidence="2">CCFEE 5312</strain>
    </source>
</reference>
<accession>A0AAJ0DHV6</accession>
<evidence type="ECO:0000313" key="2">
    <source>
        <dbReference type="EMBL" id="KAK3054398.1"/>
    </source>
</evidence>
<feature type="compositionally biased region" description="Basic and acidic residues" evidence="1">
    <location>
        <begin position="30"/>
        <end position="46"/>
    </location>
</feature>
<feature type="compositionally biased region" description="Low complexity" evidence="1">
    <location>
        <begin position="254"/>
        <end position="266"/>
    </location>
</feature>
<keyword evidence="3" id="KW-1185">Reference proteome</keyword>
<gene>
    <name evidence="2" type="ORF">LTR09_004666</name>
</gene>
<feature type="compositionally biased region" description="Basic and acidic residues" evidence="1">
    <location>
        <begin position="232"/>
        <end position="241"/>
    </location>
</feature>
<sequence>MAVTKTTKRALASDNGAANNTNQTETALSRPDKRTRTTKSSDESTTRENLLVKLPAELRNTIYDLVLLQRGSPEMTLDSTSISMFTRRWNEPALFRTSKQIRQEAMSIYYLGRTWEFCIKYHEMESLYARLARISEEIGGQWPEFTVRVSDGKANKGAALALMRLAYRSTHIRGDSDGDWIVPRMDLMYSTGIAKAREEAREQKREREINQLVERTEQAKCDGMPLDELETKWFGKKETKAGRKGTKSKKGSKSAKSTTNASGTVR</sequence>
<dbReference type="Proteomes" id="UP001271007">
    <property type="component" value="Unassembled WGS sequence"/>
</dbReference>
<feature type="compositionally biased region" description="Polar residues" evidence="1">
    <location>
        <begin position="16"/>
        <end position="27"/>
    </location>
</feature>
<feature type="region of interest" description="Disordered" evidence="1">
    <location>
        <begin position="1"/>
        <end position="48"/>
    </location>
</feature>
<evidence type="ECO:0000256" key="1">
    <source>
        <dbReference type="SAM" id="MobiDB-lite"/>
    </source>
</evidence>
<name>A0AAJ0DHV6_9PEZI</name>